<dbReference type="PROSITE" id="PS50847">
    <property type="entry name" value="GRAM_POS_ANCHORING"/>
    <property type="match status" value="1"/>
</dbReference>
<dbReference type="NCBIfam" id="TIGR03715">
    <property type="entry name" value="KxYKxGKxW"/>
    <property type="match status" value="1"/>
</dbReference>
<evidence type="ECO:0000256" key="4">
    <source>
        <dbReference type="ARBA" id="ARBA00022737"/>
    </source>
</evidence>
<keyword evidence="3" id="KW-0732">Signal</keyword>
<dbReference type="eggNOG" id="COG4932">
    <property type="taxonomic scope" value="Bacteria"/>
</dbReference>
<dbReference type="InterPro" id="IPR009459">
    <property type="entry name" value="MucBP_dom"/>
</dbReference>
<feature type="compositionally biased region" description="Low complexity" evidence="6">
    <location>
        <begin position="175"/>
        <end position="190"/>
    </location>
</feature>
<feature type="compositionally biased region" description="Polar residues" evidence="6">
    <location>
        <begin position="191"/>
        <end position="204"/>
    </location>
</feature>
<dbReference type="EMBL" id="AZFF01000002">
    <property type="protein sequence ID" value="KRL56990.1"/>
    <property type="molecule type" value="Genomic_DNA"/>
</dbReference>
<protein>
    <recommendedName>
        <fullName evidence="8">Gram-positive cocci surface proteins LPxTG domain-containing protein</fullName>
    </recommendedName>
</protein>
<proteinExistence type="predicted"/>
<keyword evidence="10" id="KW-1185">Reference proteome</keyword>
<dbReference type="STRING" id="1114972.FD35_GL001287"/>
<evidence type="ECO:0000256" key="7">
    <source>
        <dbReference type="SAM" id="Phobius"/>
    </source>
</evidence>
<keyword evidence="7" id="KW-1133">Transmembrane helix</keyword>
<dbReference type="InterPro" id="IPR019931">
    <property type="entry name" value="LPXTG_anchor"/>
</dbReference>
<keyword evidence="5" id="KW-0572">Peptidoglycan-anchor</keyword>
<evidence type="ECO:0000313" key="10">
    <source>
        <dbReference type="Proteomes" id="UP000051999"/>
    </source>
</evidence>
<feature type="compositionally biased region" description="Low complexity" evidence="6">
    <location>
        <begin position="113"/>
        <end position="128"/>
    </location>
</feature>
<keyword evidence="1" id="KW-0134">Cell wall</keyword>
<evidence type="ECO:0000256" key="3">
    <source>
        <dbReference type="ARBA" id="ARBA00022729"/>
    </source>
</evidence>
<keyword evidence="7" id="KW-0472">Membrane</keyword>
<evidence type="ECO:0000256" key="1">
    <source>
        <dbReference type="ARBA" id="ARBA00022512"/>
    </source>
</evidence>
<evidence type="ECO:0000256" key="2">
    <source>
        <dbReference type="ARBA" id="ARBA00022525"/>
    </source>
</evidence>
<evidence type="ECO:0000256" key="6">
    <source>
        <dbReference type="SAM" id="MobiDB-lite"/>
    </source>
</evidence>
<feature type="region of interest" description="Disordered" evidence="6">
    <location>
        <begin position="84"/>
        <end position="137"/>
    </location>
</feature>
<dbReference type="Pfam" id="PF00746">
    <property type="entry name" value="Gram_pos_anchor"/>
    <property type="match status" value="1"/>
</dbReference>
<gene>
    <name evidence="9" type="ORF">FD35_GL001287</name>
</gene>
<accession>A0A0R1RLL7</accession>
<keyword evidence="2" id="KW-0964">Secreted</keyword>
<feature type="domain" description="Gram-positive cocci surface proteins LPxTG" evidence="8">
    <location>
        <begin position="2590"/>
        <end position="2624"/>
    </location>
</feature>
<organism evidence="9 10">
    <name type="scientific">Furfurilactobacillus rossiae DSM 15814</name>
    <dbReference type="NCBI Taxonomy" id="1114972"/>
    <lineage>
        <taxon>Bacteria</taxon>
        <taxon>Bacillati</taxon>
        <taxon>Bacillota</taxon>
        <taxon>Bacilli</taxon>
        <taxon>Lactobacillales</taxon>
        <taxon>Lactobacillaceae</taxon>
        <taxon>Furfurilactobacillus</taxon>
    </lineage>
</organism>
<dbReference type="PATRIC" id="fig|1114972.6.peg.1305"/>
<dbReference type="Pfam" id="PF19258">
    <property type="entry name" value="KxYKxGKxW_sig"/>
    <property type="match status" value="1"/>
</dbReference>
<dbReference type="Proteomes" id="UP000051999">
    <property type="component" value="Unassembled WGS sequence"/>
</dbReference>
<keyword evidence="4" id="KW-0677">Repeat</keyword>
<feature type="compositionally biased region" description="Low complexity" evidence="6">
    <location>
        <begin position="96"/>
        <end position="106"/>
    </location>
</feature>
<dbReference type="OrthoDB" id="2307220at2"/>
<dbReference type="Pfam" id="PF06458">
    <property type="entry name" value="MucBP"/>
    <property type="match status" value="3"/>
</dbReference>
<evidence type="ECO:0000256" key="5">
    <source>
        <dbReference type="ARBA" id="ARBA00023088"/>
    </source>
</evidence>
<sequence>MQIKLQGAFMLKRKFQHMREREHYKMYKAGKAWLFANIIAVGFGSAMIITGQTVLADNTSKQILTQRVATNALPNASASVTTLSASSAGEPAQTRSSANAASNADSGTLVGDTSKNATSTSATMSARSDGLLEKKGQSSVSMAVSQAASAESKIAAGSVSSFAGQNGVRSRNEVTNNTATMSTASNSKASLVTNSGDAGSDVSTDQVVKSVSRQRSTSAIWQQMADSQAVVSVSAKQVVSGTKTTETSSNGVKIDLSAGASSADIQSAKRHVEAQHINPAQITAQDATTDDYSTGESAAVATLTAASYAPETDNNGVDIKNWLGDVSYSTIESQLATVSSSANGVASSAMIADAKMVVETWVTDELKKVNWTTLSQSADYVNGANDIVKLGVNASANQQNGYADTIKAYLKGQLTAEAYYLWLLKVEYNSTQSRYFGPQGLKETFIKLKNDLNVAKNLNQLSGDQANMYNLGFDFAYDWFVGDAKLGMNWDNSMIYEVAANMGNAGMTQVSWTASKTSNNDAIFLDPVETMLSNNPLSNAVDVTSLENEIYTQAFKDYYADWQNVVAQGFKQATVDALAGKALALDNSVSGTVATAAIETEAPDAYKAIPGTKTKGQLALFVNAYILAKAYLSGHYNNQPINENNNGAGNTPIPDAGVFPTTPVAGQVVSPLDLAIYSVLTGKTYTYNISPANNPIVDSKYQTRATKDWISGPAQNDMYQLAWNAANQAKTDFLADIQLAVNTGDLSKLNSAATFLPTAMSQGILSAIQYDYYKANSYVYYKVFSALYKSFFTDKAGKFANIIAQVVADADTYVKQSGDSHNGQPIAQSLTAAQRNNPDLTATVTDSDITLNADVTYTKSYSENADGTPVSGVKMLTPSATTMIKSDQISSDNQNNAKKVIQNGLDYAYAHEETVAIPAYEAGYAAAQKNLNVTPTAGQPALGNPTKDTYQFEDKSTVTDVLTPVLMTTNPNGSTVWQVHYSNADGTSVVATIQRAADATSPDKGAVTGLDVAVYDNQGTVLNDSGMQKATQDSVGYTSVQLNANVINDGLKQTTISVSINDSGAVDYEFVRDVLNTITLTPSADGTAITSDGTNSGTLYQAGWNYKKSFISQLTLVQQVADPKFENDSVGGKNNKLTDDQTYAGFFQSTDKDGNVVHNSTVQLVTVADTSGTDNPINKTVTNLDGSKVAITINSDGSLTYIVYDVNGQVTATNGSGTLGTQDRQVIITNQDAMANEKPSQVVITRTANDAITITEIGLQDKMINDFNVANTQSTAEAIVTEGKNVEPSFSSTTIVVLGKALHAGVVLVADPKFGTNGIKSTYDRKNTDGTVTVIADNADGLKYHGYVPDSQSTDNTKDYGTAENSTATIQYIATNVSNTATKTTMTVNTSVAGPTVTIFLGKDANGNIRSTTSFDPSKVTTSNTGSEIFEWAGVTNLPAGWTYNAVNQTLTYVPTTVVDKKALISEMAKAGTYVVNWSDARDATAPALIDQYGDVLNLVISAQTKSENSLTVNVDTSDATKVNADHQYTFSNADIVNATQSNDPNGFVTAFIEHFAGTTGKIYEGTMNGMVLPNGVKSITLNADGSVTVMFDPDKATANYDKATNKNVIKLVLPFTVDSNGQYVPDTGDATNKTPLANLTLYMNMQADLKLTYQAAAGGADTTVKNGNGSVNVAYVKAGQELQSAVTQNGLALGSTYNATVPATINAASTANYQGASYKLINGIATNNPTAINFNDVQLTFGGNTSTYLYAKTYGSVWNVTNTAPSLTDVPSASMSDGITATIDLSSAAKDFNWQTVSFQPDENTATSYTTTVIVNKDAKRLTVIYKPKTVADDLDFLQNTYQDGFDMNGWLTDTQTPKGSATPAMHNALYVKTKTAPLKLADFTKKATVNVAKSGDGYDASDKTYTFDVPSTVLSVKELALLASGQTLTLTSESSQSDLEKGNLSVDTDNWKNITGVTISLSADGTFAHIVATLNTAVAKSNVQKGAVLTLGTVGDSPLASGIHLELSLVNDLKQQSSGLPADLPKESQPVYPTETDQALNSRFVAKSQAVAGYVVVSATDQNNKTLQITTNADGSASYAINYDWGVETGDPVADQITWQYAQAEINGSIGSQTKVYGADDPSTPYPVTLPSWLTAPKWTKDDFGRDNDTSEEVGDHNIKLSAQGISDLAAANKNFTINATTLAKLTDGTLTITPKVTVKYVDQNGNELTGKKAINITDKKKGAAITIDQPDVEGYTIERSQPTSYILTGDGTQTVTVVYRQNASVTANYYVVGTTNKIANSVTTNGGVGLMYSTNAAQIPGYTLVATPTNAAGTYTGAGNTVNYEYTVDYTIIPVDGNGNEIPNVIAPSGTGTPEQPVAPTGGYPTIPGYTRTTTPNVPDKPGQVNVVYTPLTETVMVNYYIQGTTTPIASSVTLSGPFGSDYQSTPANVSGYKLVTTPANASGMYGVTNGAVNYYYELIVTVVSKTPDGKPVPGTTPTQQPGVPGQPISNVPQIPGYKVTFVPEVPGQPGMVEVIYTPITTPGPMSMQSVDTQTVPSVHVTTPVPVQLVERTTSAQQTTVKMTVIQLVPEVHTSARVAAKSQVKVLPRTGQQSSFALVIAGLGMMAAGFIFLGVRRYRRS</sequence>
<dbReference type="Gene3D" id="3.10.430.110">
    <property type="match status" value="1"/>
</dbReference>
<evidence type="ECO:0000313" key="9">
    <source>
        <dbReference type="EMBL" id="KRL56990.1"/>
    </source>
</evidence>
<feature type="region of interest" description="Disordered" evidence="6">
    <location>
        <begin position="164"/>
        <end position="204"/>
    </location>
</feature>
<name>A0A0R1RLL7_9LACO</name>
<feature type="transmembrane region" description="Helical" evidence="7">
    <location>
        <begin position="2598"/>
        <end position="2618"/>
    </location>
</feature>
<comment type="caution">
    <text evidence="9">The sequence shown here is derived from an EMBL/GenBank/DDBJ whole genome shotgun (WGS) entry which is preliminary data.</text>
</comment>
<reference evidence="9 10" key="1">
    <citation type="journal article" date="2015" name="Genome Announc.">
        <title>Expanding the biotechnology potential of lactobacilli through comparative genomics of 213 strains and associated genera.</title>
        <authorList>
            <person name="Sun Z."/>
            <person name="Harris H.M."/>
            <person name="McCann A."/>
            <person name="Guo C."/>
            <person name="Argimon S."/>
            <person name="Zhang W."/>
            <person name="Yang X."/>
            <person name="Jeffery I.B."/>
            <person name="Cooney J.C."/>
            <person name="Kagawa T.F."/>
            <person name="Liu W."/>
            <person name="Song Y."/>
            <person name="Salvetti E."/>
            <person name="Wrobel A."/>
            <person name="Rasinkangas P."/>
            <person name="Parkhill J."/>
            <person name="Rea M.C."/>
            <person name="O'Sullivan O."/>
            <person name="Ritari J."/>
            <person name="Douillard F.P."/>
            <person name="Paul Ross R."/>
            <person name="Yang R."/>
            <person name="Briner A.E."/>
            <person name="Felis G.E."/>
            <person name="de Vos W.M."/>
            <person name="Barrangou R."/>
            <person name="Klaenhammer T.R."/>
            <person name="Caufield P.W."/>
            <person name="Cui Y."/>
            <person name="Zhang H."/>
            <person name="O'Toole P.W."/>
        </authorList>
    </citation>
    <scope>NUCLEOTIDE SEQUENCE [LARGE SCALE GENOMIC DNA]</scope>
    <source>
        <strain evidence="9 10">DSM 15814</strain>
    </source>
</reference>
<keyword evidence="7" id="KW-0812">Transmembrane</keyword>
<dbReference type="NCBIfam" id="TIGR01167">
    <property type="entry name" value="LPXTG_anchor"/>
    <property type="match status" value="1"/>
</dbReference>
<dbReference type="Gene3D" id="3.10.20.320">
    <property type="entry name" value="Putative peptidoglycan bound protein (lpxtg motif)"/>
    <property type="match status" value="3"/>
</dbReference>
<dbReference type="InterPro" id="IPR022263">
    <property type="entry name" value="KxYKxGKxW"/>
</dbReference>
<evidence type="ECO:0000259" key="8">
    <source>
        <dbReference type="PROSITE" id="PS50847"/>
    </source>
</evidence>